<dbReference type="Proteomes" id="UP000780801">
    <property type="component" value="Unassembled WGS sequence"/>
</dbReference>
<feature type="compositionally biased region" description="Low complexity" evidence="8">
    <location>
        <begin position="402"/>
        <end position="413"/>
    </location>
</feature>
<feature type="region of interest" description="Disordered" evidence="8">
    <location>
        <begin position="1"/>
        <end position="20"/>
    </location>
</feature>
<reference evidence="10" key="1">
    <citation type="journal article" date="2020" name="Fungal Divers.">
        <title>Resolving the Mortierellaceae phylogeny through synthesis of multi-gene phylogenetics and phylogenomics.</title>
        <authorList>
            <person name="Vandepol N."/>
            <person name="Liber J."/>
            <person name="Desiro A."/>
            <person name="Na H."/>
            <person name="Kennedy M."/>
            <person name="Barry K."/>
            <person name="Grigoriev I.V."/>
            <person name="Miller A.N."/>
            <person name="O'Donnell K."/>
            <person name="Stajich J.E."/>
            <person name="Bonito G."/>
        </authorList>
    </citation>
    <scope>NUCLEOTIDE SEQUENCE</scope>
    <source>
        <strain evidence="10">KOD1015</strain>
    </source>
</reference>
<keyword evidence="4 7" id="KW-0863">Zinc-finger</keyword>
<gene>
    <name evidence="10" type="ORF">BGW38_006472</name>
</gene>
<evidence type="ECO:0000259" key="9">
    <source>
        <dbReference type="PROSITE" id="PS50157"/>
    </source>
</evidence>
<proteinExistence type="predicted"/>
<evidence type="ECO:0000313" key="11">
    <source>
        <dbReference type="Proteomes" id="UP000780801"/>
    </source>
</evidence>
<feature type="non-terminal residue" evidence="10">
    <location>
        <position position="492"/>
    </location>
</feature>
<dbReference type="GO" id="GO:0008270">
    <property type="term" value="F:zinc ion binding"/>
    <property type="evidence" value="ECO:0007669"/>
    <property type="project" value="UniProtKB-KW"/>
</dbReference>
<feature type="compositionally biased region" description="Polar residues" evidence="8">
    <location>
        <begin position="370"/>
        <end position="380"/>
    </location>
</feature>
<feature type="compositionally biased region" description="Acidic residues" evidence="8">
    <location>
        <begin position="324"/>
        <end position="341"/>
    </location>
</feature>
<protein>
    <recommendedName>
        <fullName evidence="9">C2H2-type domain-containing protein</fullName>
    </recommendedName>
</protein>
<feature type="domain" description="C2H2-type" evidence="9">
    <location>
        <begin position="455"/>
        <end position="483"/>
    </location>
</feature>
<dbReference type="GO" id="GO:0005634">
    <property type="term" value="C:nucleus"/>
    <property type="evidence" value="ECO:0007669"/>
    <property type="project" value="UniProtKB-SubCell"/>
</dbReference>
<sequence>MFNSPLSNSSSCSSSPFSSPETGAEIDILDMPMFFPSETTSIYQQILDIDPTSSQQQQHPYHLAALALQQQQQQKQQQQYQYELSQIGLGTPPTSPAAPSFHKYIGSEVGTMFYPTQPQGINNPYVSNAGQQQALLQLQQLQEEQQAYQVLMQQFDNIEHSVFSPSPTTSSCSSSLSNSPYAESPLAATISSDFDLFPMNGHSASTTTTAAPTTTPATMTSMAAHPPTTGYPSAPVMAPSSTPMAQAMYGQQGYYNQMTPPMNQMDLEREVCSLFRGDANMQQPQTTELSLLCHCPGKFPCGEQVPEVAYESITRSSSPLPEIREDEISESESGSEEEQDSDPSYFPSAFGARSNSMPVGVKGSRHGSNRPKSMSYSTPYDSPFTKEMSQEAPIRQDRRRSSSGVYSSSGQSQLLDPEKVPEIKDIHVCPVCARRFTRPFNLRSHLMTHTTARPFPCDECHWKFTRQHDLLRHKRAKHPNSAVSDPTMMQKG</sequence>
<dbReference type="Pfam" id="PF00096">
    <property type="entry name" value="zf-C2H2"/>
    <property type="match status" value="2"/>
</dbReference>
<dbReference type="EMBL" id="JAABOA010004137">
    <property type="protein sequence ID" value="KAF9577990.1"/>
    <property type="molecule type" value="Genomic_DNA"/>
</dbReference>
<dbReference type="PROSITE" id="PS00028">
    <property type="entry name" value="ZINC_FINGER_C2H2_1"/>
    <property type="match status" value="2"/>
</dbReference>
<evidence type="ECO:0000256" key="5">
    <source>
        <dbReference type="ARBA" id="ARBA00022833"/>
    </source>
</evidence>
<dbReference type="OrthoDB" id="6077919at2759"/>
<keyword evidence="6" id="KW-0539">Nucleus</keyword>
<name>A0A9P6KAT8_9FUNG</name>
<comment type="caution">
    <text evidence="10">The sequence shown here is derived from an EMBL/GenBank/DDBJ whole genome shotgun (WGS) entry which is preliminary data.</text>
</comment>
<evidence type="ECO:0000313" key="10">
    <source>
        <dbReference type="EMBL" id="KAF9577990.1"/>
    </source>
</evidence>
<feature type="region of interest" description="Disordered" evidence="8">
    <location>
        <begin position="312"/>
        <end position="414"/>
    </location>
</feature>
<keyword evidence="3" id="KW-0677">Repeat</keyword>
<evidence type="ECO:0000256" key="6">
    <source>
        <dbReference type="ARBA" id="ARBA00023242"/>
    </source>
</evidence>
<keyword evidence="11" id="KW-1185">Reference proteome</keyword>
<dbReference type="InterPro" id="IPR050331">
    <property type="entry name" value="Zinc_finger"/>
</dbReference>
<dbReference type="PANTHER" id="PTHR16515">
    <property type="entry name" value="PR DOMAIN ZINC FINGER PROTEIN"/>
    <property type="match status" value="1"/>
</dbReference>
<dbReference type="PANTHER" id="PTHR16515:SF49">
    <property type="entry name" value="GASTRULA ZINC FINGER PROTEIN XLCGF49.1-LIKE-RELATED"/>
    <property type="match status" value="1"/>
</dbReference>
<dbReference type="GO" id="GO:0010468">
    <property type="term" value="P:regulation of gene expression"/>
    <property type="evidence" value="ECO:0007669"/>
    <property type="project" value="TreeGrafter"/>
</dbReference>
<dbReference type="InterPro" id="IPR036236">
    <property type="entry name" value="Znf_C2H2_sf"/>
</dbReference>
<evidence type="ECO:0000256" key="2">
    <source>
        <dbReference type="ARBA" id="ARBA00022723"/>
    </source>
</evidence>
<dbReference type="AlphaFoldDB" id="A0A9P6KAT8"/>
<comment type="subcellular location">
    <subcellularLocation>
        <location evidence="1">Nucleus</location>
    </subcellularLocation>
</comment>
<accession>A0A9P6KAT8</accession>
<evidence type="ECO:0000256" key="4">
    <source>
        <dbReference type="ARBA" id="ARBA00022771"/>
    </source>
</evidence>
<dbReference type="PROSITE" id="PS50157">
    <property type="entry name" value="ZINC_FINGER_C2H2_2"/>
    <property type="match status" value="2"/>
</dbReference>
<dbReference type="Gene3D" id="3.30.160.60">
    <property type="entry name" value="Classic Zinc Finger"/>
    <property type="match status" value="2"/>
</dbReference>
<dbReference type="SMART" id="SM00355">
    <property type="entry name" value="ZnF_C2H2"/>
    <property type="match status" value="2"/>
</dbReference>
<evidence type="ECO:0000256" key="3">
    <source>
        <dbReference type="ARBA" id="ARBA00022737"/>
    </source>
</evidence>
<feature type="domain" description="C2H2-type" evidence="9">
    <location>
        <begin position="427"/>
        <end position="454"/>
    </location>
</feature>
<evidence type="ECO:0000256" key="8">
    <source>
        <dbReference type="SAM" id="MobiDB-lite"/>
    </source>
</evidence>
<dbReference type="SUPFAM" id="SSF57667">
    <property type="entry name" value="beta-beta-alpha zinc fingers"/>
    <property type="match status" value="1"/>
</dbReference>
<organism evidence="10 11">
    <name type="scientific">Lunasporangiospora selenospora</name>
    <dbReference type="NCBI Taxonomy" id="979761"/>
    <lineage>
        <taxon>Eukaryota</taxon>
        <taxon>Fungi</taxon>
        <taxon>Fungi incertae sedis</taxon>
        <taxon>Mucoromycota</taxon>
        <taxon>Mortierellomycotina</taxon>
        <taxon>Mortierellomycetes</taxon>
        <taxon>Mortierellales</taxon>
        <taxon>Mortierellaceae</taxon>
        <taxon>Lunasporangiospora</taxon>
    </lineage>
</organism>
<keyword evidence="5" id="KW-0862">Zinc</keyword>
<evidence type="ECO:0000256" key="7">
    <source>
        <dbReference type="PROSITE-ProRule" id="PRU00042"/>
    </source>
</evidence>
<keyword evidence="2" id="KW-0479">Metal-binding</keyword>
<dbReference type="InterPro" id="IPR013087">
    <property type="entry name" value="Znf_C2H2_type"/>
</dbReference>
<evidence type="ECO:0000256" key="1">
    <source>
        <dbReference type="ARBA" id="ARBA00004123"/>
    </source>
</evidence>